<comment type="similarity">
    <text evidence="3">Belongs to the HAD-like hydrolase superfamily. CbbY/CbbZ/Gph/YieH family.</text>
</comment>
<evidence type="ECO:0000256" key="1">
    <source>
        <dbReference type="ARBA" id="ARBA00000830"/>
    </source>
</evidence>
<dbReference type="AlphaFoldDB" id="A0A5C1QNI6"/>
<dbReference type="GO" id="GO:0008967">
    <property type="term" value="F:phosphoglycolate phosphatase activity"/>
    <property type="evidence" value="ECO:0007669"/>
    <property type="project" value="UniProtKB-EC"/>
</dbReference>
<gene>
    <name evidence="5" type="ORF">EXM22_06965</name>
</gene>
<proteinExistence type="inferred from homology"/>
<dbReference type="Pfam" id="PF13419">
    <property type="entry name" value="HAD_2"/>
    <property type="match status" value="1"/>
</dbReference>
<keyword evidence="6" id="KW-1185">Reference proteome</keyword>
<dbReference type="Proteomes" id="UP000324209">
    <property type="component" value="Chromosome"/>
</dbReference>
<dbReference type="InterPro" id="IPR023214">
    <property type="entry name" value="HAD_sf"/>
</dbReference>
<evidence type="ECO:0000256" key="3">
    <source>
        <dbReference type="ARBA" id="ARBA00006171"/>
    </source>
</evidence>
<sequence>MHKHTYKAIIFDLDGTLVDSMKDIAAAVNKVLQDFGHPPQETSNYSTRVGWGLRRSLELTMPHLNAEEMDHGMTLLMKYYRADPCSHIEIYEGIQDLLVQLLQKGLSLFVYTNKDQVTANLIIQKLFPPETFRDVFGALPDLPLKPDVRGVEEVIRKTGYKPHEILYIGDSEVDMETALAGKLDALAVLWGYRQRRELEKYKKIGFVSKADEILDWIV</sequence>
<dbReference type="KEGG" id="ock:EXM22_06965"/>
<dbReference type="GO" id="GO:0006281">
    <property type="term" value="P:DNA repair"/>
    <property type="evidence" value="ECO:0007669"/>
    <property type="project" value="TreeGrafter"/>
</dbReference>
<evidence type="ECO:0000313" key="5">
    <source>
        <dbReference type="EMBL" id="QEN07742.1"/>
    </source>
</evidence>
<evidence type="ECO:0000256" key="2">
    <source>
        <dbReference type="ARBA" id="ARBA00004818"/>
    </source>
</evidence>
<dbReference type="InterPro" id="IPR023198">
    <property type="entry name" value="PGP-like_dom2"/>
</dbReference>
<dbReference type="InterPro" id="IPR036412">
    <property type="entry name" value="HAD-like_sf"/>
</dbReference>
<dbReference type="SUPFAM" id="SSF56784">
    <property type="entry name" value="HAD-like"/>
    <property type="match status" value="1"/>
</dbReference>
<dbReference type="GO" id="GO:0005829">
    <property type="term" value="C:cytosol"/>
    <property type="evidence" value="ECO:0007669"/>
    <property type="project" value="TreeGrafter"/>
</dbReference>
<name>A0A5C1QNI6_9SPIO</name>
<dbReference type="PANTHER" id="PTHR43434">
    <property type="entry name" value="PHOSPHOGLYCOLATE PHOSPHATASE"/>
    <property type="match status" value="1"/>
</dbReference>
<dbReference type="PANTHER" id="PTHR43434:SF1">
    <property type="entry name" value="PHOSPHOGLYCOLATE PHOSPHATASE"/>
    <property type="match status" value="1"/>
</dbReference>
<dbReference type="RefSeq" id="WP_149485822.1">
    <property type="nucleotide sequence ID" value="NZ_CP036150.1"/>
</dbReference>
<comment type="pathway">
    <text evidence="2">Organic acid metabolism; glycolate biosynthesis; glycolate from 2-phosphoglycolate: step 1/1.</text>
</comment>
<dbReference type="InterPro" id="IPR050155">
    <property type="entry name" value="HAD-like_hydrolase_sf"/>
</dbReference>
<dbReference type="Gene3D" id="3.40.50.1000">
    <property type="entry name" value="HAD superfamily/HAD-like"/>
    <property type="match status" value="1"/>
</dbReference>
<organism evidence="5 6">
    <name type="scientific">Oceanispirochaeta crateris</name>
    <dbReference type="NCBI Taxonomy" id="2518645"/>
    <lineage>
        <taxon>Bacteria</taxon>
        <taxon>Pseudomonadati</taxon>
        <taxon>Spirochaetota</taxon>
        <taxon>Spirochaetia</taxon>
        <taxon>Spirochaetales</taxon>
        <taxon>Spirochaetaceae</taxon>
        <taxon>Oceanispirochaeta</taxon>
    </lineage>
</organism>
<evidence type="ECO:0000256" key="4">
    <source>
        <dbReference type="ARBA" id="ARBA00013078"/>
    </source>
</evidence>
<dbReference type="Gene3D" id="1.10.150.240">
    <property type="entry name" value="Putative phosphatase, domain 2"/>
    <property type="match status" value="1"/>
</dbReference>
<dbReference type="InterPro" id="IPR041492">
    <property type="entry name" value="HAD_2"/>
</dbReference>
<dbReference type="OrthoDB" id="9807630at2"/>
<accession>A0A5C1QNI6</accession>
<dbReference type="EMBL" id="CP036150">
    <property type="protein sequence ID" value="QEN07742.1"/>
    <property type="molecule type" value="Genomic_DNA"/>
</dbReference>
<reference evidence="5 6" key="1">
    <citation type="submission" date="2019-02" db="EMBL/GenBank/DDBJ databases">
        <title>Complete Genome Sequence and Methylome Analysis of free living Spirochaetas.</title>
        <authorList>
            <person name="Fomenkov A."/>
            <person name="Dubinina G."/>
            <person name="Leshcheva N."/>
            <person name="Mikheeva N."/>
            <person name="Grabovich M."/>
            <person name="Vincze T."/>
            <person name="Roberts R.J."/>
        </authorList>
    </citation>
    <scope>NUCLEOTIDE SEQUENCE [LARGE SCALE GENOMIC DNA]</scope>
    <source>
        <strain evidence="5 6">K2</strain>
    </source>
</reference>
<comment type="catalytic activity">
    <reaction evidence="1">
        <text>2-phosphoglycolate + H2O = glycolate + phosphate</text>
        <dbReference type="Rhea" id="RHEA:14369"/>
        <dbReference type="ChEBI" id="CHEBI:15377"/>
        <dbReference type="ChEBI" id="CHEBI:29805"/>
        <dbReference type="ChEBI" id="CHEBI:43474"/>
        <dbReference type="ChEBI" id="CHEBI:58033"/>
        <dbReference type="EC" id="3.1.3.18"/>
    </reaction>
</comment>
<dbReference type="SFLD" id="SFLDG01129">
    <property type="entry name" value="C1.5:_HAD__Beta-PGM__Phosphata"/>
    <property type="match status" value="1"/>
</dbReference>
<protein>
    <recommendedName>
        <fullName evidence="4">phosphoglycolate phosphatase</fullName>
        <ecNumber evidence="4">3.1.3.18</ecNumber>
    </recommendedName>
</protein>
<dbReference type="SFLD" id="SFLDS00003">
    <property type="entry name" value="Haloacid_Dehalogenase"/>
    <property type="match status" value="1"/>
</dbReference>
<keyword evidence="5" id="KW-0378">Hydrolase</keyword>
<dbReference type="EC" id="3.1.3.18" evidence="4"/>
<evidence type="ECO:0000313" key="6">
    <source>
        <dbReference type="Proteomes" id="UP000324209"/>
    </source>
</evidence>